<dbReference type="PROSITE" id="PS51257">
    <property type="entry name" value="PROKAR_LIPOPROTEIN"/>
    <property type="match status" value="1"/>
</dbReference>
<name>A0A926S111_9SPHI</name>
<evidence type="ECO:0000259" key="1">
    <source>
        <dbReference type="SMART" id="SM00014"/>
    </source>
</evidence>
<dbReference type="PANTHER" id="PTHR34599">
    <property type="entry name" value="PEROXIDASE-RELATED"/>
    <property type="match status" value="1"/>
</dbReference>
<dbReference type="PANTHER" id="PTHR34599:SF1">
    <property type="entry name" value="PHOSPHATIDIC ACID PHOSPHATASE TYPE 2_HALOPEROXIDASE DOMAIN-CONTAINING PROTEIN"/>
    <property type="match status" value="1"/>
</dbReference>
<keyword evidence="3" id="KW-1185">Reference proteome</keyword>
<dbReference type="RefSeq" id="WP_191161014.1">
    <property type="nucleotide sequence ID" value="NZ_JACWMX010000001.1"/>
</dbReference>
<dbReference type="InterPro" id="IPR052559">
    <property type="entry name" value="V-haloperoxidase"/>
</dbReference>
<feature type="domain" description="Phosphatidic acid phosphatase type 2/haloperoxidase" evidence="1">
    <location>
        <begin position="396"/>
        <end position="504"/>
    </location>
</feature>
<evidence type="ECO:0000313" key="3">
    <source>
        <dbReference type="Proteomes" id="UP000619078"/>
    </source>
</evidence>
<sequence length="514" mass="56549">MKKAILYIIPLLVATIIGSCKKDITERNAVYPALAPANIDLNADTWVPILTATSTFTVATPDVITSPNYLADVNEIKSYQKNITDDQKAIVKYWSAGSVLRWNEILRELVAKHNLPPYQKDDGTYPFPSAANPLAYPLFPFSNPPYAARAYAYVSAAQYDALVQAWKFKKQFNRAAPYTNDATVQALVPKSALPAYPSEDAVVAGATAKMMELLFPGDLDYIQQKVAEEKLYRLIAGANTRSDWDAGENLGKQVANVFLTRARGDKAGAAIGTQADWTAFETTATAAGQTPWISLELPKRPPMLPLFPKVTPFLFPSATVVALRPPAPYSTTSPEFKKEADEVLTMSQNYSREHERIVSFWADGVGTVTPPGHWNSIAAEEFARQNYSEVRWARNLALLNMAEMDAAIVCWDAKYFYFNPRPTQMFANIKTLTGIPNFPSYTSGHSNFSGAAATVLTYLLPDRGTKFMDMAHEAAMSRLYGAIHYRSDCEVGLQTGAKVGEYAIARAKTDGAGN</sequence>
<evidence type="ECO:0000313" key="2">
    <source>
        <dbReference type="EMBL" id="MBD1392292.1"/>
    </source>
</evidence>
<dbReference type="Proteomes" id="UP000619078">
    <property type="component" value="Unassembled WGS sequence"/>
</dbReference>
<protein>
    <submittedName>
        <fullName evidence="2">Phosphatase PAP2 family protein</fullName>
    </submittedName>
</protein>
<dbReference type="InterPro" id="IPR000326">
    <property type="entry name" value="PAP2/HPO"/>
</dbReference>
<accession>A0A926S111</accession>
<dbReference type="EMBL" id="JACWMX010000001">
    <property type="protein sequence ID" value="MBD1392292.1"/>
    <property type="molecule type" value="Genomic_DNA"/>
</dbReference>
<dbReference type="Gene3D" id="1.10.606.20">
    <property type="match status" value="1"/>
</dbReference>
<dbReference type="Pfam" id="PF01569">
    <property type="entry name" value="PAP2"/>
    <property type="match status" value="1"/>
</dbReference>
<comment type="caution">
    <text evidence="2">The sequence shown here is derived from an EMBL/GenBank/DDBJ whole genome shotgun (WGS) entry which is preliminary data.</text>
</comment>
<dbReference type="AlphaFoldDB" id="A0A926S111"/>
<gene>
    <name evidence="2" type="ORF">IDJ76_04195</name>
</gene>
<dbReference type="CDD" id="cd03398">
    <property type="entry name" value="PAP2_haloperoxidase"/>
    <property type="match status" value="1"/>
</dbReference>
<dbReference type="InterPro" id="IPR036938">
    <property type="entry name" value="PAP2/HPO_sf"/>
</dbReference>
<reference evidence="2" key="1">
    <citation type="submission" date="2020-09" db="EMBL/GenBank/DDBJ databases">
        <title>Novel species of Mucilaginibacter isolated from a glacier on the Tibetan Plateau.</title>
        <authorList>
            <person name="Liu Q."/>
            <person name="Xin Y.-H."/>
        </authorList>
    </citation>
    <scope>NUCLEOTIDE SEQUENCE</scope>
    <source>
        <strain evidence="2">ZB1P21</strain>
    </source>
</reference>
<dbReference type="SMART" id="SM00014">
    <property type="entry name" value="acidPPc"/>
    <property type="match status" value="1"/>
</dbReference>
<proteinExistence type="predicted"/>
<organism evidence="2 3">
    <name type="scientific">Mucilaginibacter glaciei</name>
    <dbReference type="NCBI Taxonomy" id="2772109"/>
    <lineage>
        <taxon>Bacteria</taxon>
        <taxon>Pseudomonadati</taxon>
        <taxon>Bacteroidota</taxon>
        <taxon>Sphingobacteriia</taxon>
        <taxon>Sphingobacteriales</taxon>
        <taxon>Sphingobacteriaceae</taxon>
        <taxon>Mucilaginibacter</taxon>
    </lineage>
</organism>
<dbReference type="SUPFAM" id="SSF48317">
    <property type="entry name" value="Acid phosphatase/Vanadium-dependent haloperoxidase"/>
    <property type="match status" value="2"/>
</dbReference>